<evidence type="ECO:0000313" key="4">
    <source>
        <dbReference type="Proteomes" id="UP000447355"/>
    </source>
</evidence>
<evidence type="ECO:0000313" key="3">
    <source>
        <dbReference type="EMBL" id="MYM92429.1"/>
    </source>
</evidence>
<evidence type="ECO:0000256" key="2">
    <source>
        <dbReference type="SAM" id="SignalP"/>
    </source>
</evidence>
<dbReference type="RefSeq" id="WP_161081701.1">
    <property type="nucleotide sequence ID" value="NZ_WWCX01000001.1"/>
</dbReference>
<feature type="compositionally biased region" description="Basic and acidic residues" evidence="1">
    <location>
        <begin position="87"/>
        <end position="96"/>
    </location>
</feature>
<organism evidence="3 4">
    <name type="scientific">Duganella vulcania</name>
    <dbReference type="NCBI Taxonomy" id="2692166"/>
    <lineage>
        <taxon>Bacteria</taxon>
        <taxon>Pseudomonadati</taxon>
        <taxon>Pseudomonadota</taxon>
        <taxon>Betaproteobacteria</taxon>
        <taxon>Burkholderiales</taxon>
        <taxon>Oxalobacteraceae</taxon>
        <taxon>Telluria group</taxon>
        <taxon>Duganella</taxon>
    </lineage>
</organism>
<reference evidence="3" key="1">
    <citation type="submission" date="2019-12" db="EMBL/GenBank/DDBJ databases">
        <title>Novel species isolated from a subtropical stream in China.</title>
        <authorList>
            <person name="Lu H."/>
        </authorList>
    </citation>
    <scope>NUCLEOTIDE SEQUENCE [LARGE SCALE GENOMIC DNA]</scope>
    <source>
        <strain evidence="3">FT81W</strain>
    </source>
</reference>
<accession>A0A845GID3</accession>
<name>A0A845GID3_9BURK</name>
<proteinExistence type="predicted"/>
<feature type="region of interest" description="Disordered" evidence="1">
    <location>
        <begin position="59"/>
        <end position="96"/>
    </location>
</feature>
<evidence type="ECO:0000256" key="1">
    <source>
        <dbReference type="SAM" id="MobiDB-lite"/>
    </source>
</evidence>
<comment type="caution">
    <text evidence="3">The sequence shown here is derived from an EMBL/GenBank/DDBJ whole genome shotgun (WGS) entry which is preliminary data.</text>
</comment>
<sequence>MSSARVLLRVVLTALLCLAGIASRAGELVTVGGVQYEAVEQFKVGDGELVLHLKAKVAEPSAPKPAAGTPEAGASKSGPGDAAESADAGKDKSKSAMDLAKEKSISQLKVLDKDFASEITNQAQSTESTALTTIGVTPGDFNTPATPKDFAAAIAKGVDGSGKLKDGVAIQFSPGGLFFRSSIVGGGKFTSDPWMQAWARTSVEIASSRSDDARIGQQGAVALSVGVIDDTDPRLAWRDLSDCSDNAFDDVYPRSHINPIPAGRHRSKDEIPAAEADAAAQASAAFDKATKDCFEASKKKLGDLTLKRKFYVGYDHSWYSGDSDLAKAGTLGPRMLWASYSQGLSGANDPNASFKTLLQASATRKLHLQVKDPADDSKLTNQDRTDLMLRVRLTQNRWNAFADAGLSRVRTGPVLTDSVRRYGFGAEFKVSDTLWLVLGSVTEHGYLNGGKNTLLNTGLRFGQSDNSLIGSPFAATKN</sequence>
<feature type="signal peptide" evidence="2">
    <location>
        <begin position="1"/>
        <end position="25"/>
    </location>
</feature>
<gene>
    <name evidence="3" type="ORF">GTP90_00980</name>
</gene>
<dbReference type="Proteomes" id="UP000447355">
    <property type="component" value="Unassembled WGS sequence"/>
</dbReference>
<keyword evidence="2" id="KW-0732">Signal</keyword>
<protein>
    <submittedName>
        <fullName evidence="3">Uncharacterized protein</fullName>
    </submittedName>
</protein>
<dbReference type="AlphaFoldDB" id="A0A845GID3"/>
<dbReference type="EMBL" id="WWCX01000001">
    <property type="protein sequence ID" value="MYM92429.1"/>
    <property type="molecule type" value="Genomic_DNA"/>
</dbReference>
<feature type="chain" id="PRO_5032986296" evidence="2">
    <location>
        <begin position="26"/>
        <end position="478"/>
    </location>
</feature>